<evidence type="ECO:0000313" key="1">
    <source>
        <dbReference type="EMBL" id="MDI6448652.1"/>
    </source>
</evidence>
<organism evidence="1 2">
    <name type="scientific">Anaerobaca lacustris</name>
    <dbReference type="NCBI Taxonomy" id="3044600"/>
    <lineage>
        <taxon>Bacteria</taxon>
        <taxon>Pseudomonadati</taxon>
        <taxon>Planctomycetota</taxon>
        <taxon>Phycisphaerae</taxon>
        <taxon>Sedimentisphaerales</taxon>
        <taxon>Anaerobacaceae</taxon>
        <taxon>Anaerobaca</taxon>
    </lineage>
</organism>
<accession>A0AAW6TTM4</accession>
<protein>
    <recommendedName>
        <fullName evidence="3">Exo-alpha-sialidase</fullName>
    </recommendedName>
</protein>
<proteinExistence type="predicted"/>
<dbReference type="Proteomes" id="UP001431776">
    <property type="component" value="Unassembled WGS sequence"/>
</dbReference>
<dbReference type="InterPro" id="IPR011044">
    <property type="entry name" value="Quino_amine_DH_bsu"/>
</dbReference>
<keyword evidence="2" id="KW-1185">Reference proteome</keyword>
<gene>
    <name evidence="1" type="ORF">QJ522_06320</name>
</gene>
<dbReference type="SUPFAM" id="SSF50969">
    <property type="entry name" value="YVTN repeat-like/Quinoprotein amine dehydrogenase"/>
    <property type="match status" value="1"/>
</dbReference>
<evidence type="ECO:0000313" key="2">
    <source>
        <dbReference type="Proteomes" id="UP001431776"/>
    </source>
</evidence>
<dbReference type="RefSeq" id="WP_349244062.1">
    <property type="nucleotide sequence ID" value="NZ_JASCXX010000005.1"/>
</dbReference>
<dbReference type="AlphaFoldDB" id="A0AAW6TTM4"/>
<sequence length="283" mass="31461">MGIGSEDRIAVPLPQEDEIPDLGLDGESLMAVYSKTIYRLTDRTWTPIHSGDILLPRSGLPPQRHGNMVFLRDEGMRLSHKRLWWLTMGERPRLRLLSRDTGLFVPTVRQTPYAEEVDLIGPPGWEETSSYCVTSTGDLWACIANGSFLLRRSQEGWYSIAMANNAVRFGRESVDSSVPDHHVSVSAITTLHDDTFLLTGNTGLYRLKGNELVQKLAFAGAEPQTGPDRAPRRLNWHPTSVLSLDDGSYLIGCGSGRGVYLLSRGDDGHWSARFAEQGDPVVW</sequence>
<name>A0AAW6TTM4_9BACT</name>
<dbReference type="EMBL" id="JASCXX010000005">
    <property type="protein sequence ID" value="MDI6448652.1"/>
    <property type="molecule type" value="Genomic_DNA"/>
</dbReference>
<evidence type="ECO:0008006" key="3">
    <source>
        <dbReference type="Google" id="ProtNLM"/>
    </source>
</evidence>
<reference evidence="1" key="1">
    <citation type="submission" date="2023-05" db="EMBL/GenBank/DDBJ databases">
        <title>Anaerotaeda fermentans gen. nov., sp. nov., a novel anaerobic planctomycete of the new family within the order Sedimentisphaerales isolated from Taman Peninsula, Russia.</title>
        <authorList>
            <person name="Khomyakova M.A."/>
            <person name="Merkel A.Y."/>
            <person name="Slobodkin A.I."/>
        </authorList>
    </citation>
    <scope>NUCLEOTIDE SEQUENCE</scope>
    <source>
        <strain evidence="1">M17dextr</strain>
    </source>
</reference>
<comment type="caution">
    <text evidence="1">The sequence shown here is derived from an EMBL/GenBank/DDBJ whole genome shotgun (WGS) entry which is preliminary data.</text>
</comment>